<proteinExistence type="predicted"/>
<keyword evidence="2" id="KW-1185">Reference proteome</keyword>
<dbReference type="EMBL" id="JBGNYA010000001">
    <property type="protein sequence ID" value="MFA1611057.1"/>
    <property type="molecule type" value="Genomic_DNA"/>
</dbReference>
<organism evidence="1 2">
    <name type="scientific">Halobellus rubicundus</name>
    <dbReference type="NCBI Taxonomy" id="2996466"/>
    <lineage>
        <taxon>Archaea</taxon>
        <taxon>Methanobacteriati</taxon>
        <taxon>Methanobacteriota</taxon>
        <taxon>Stenosarchaea group</taxon>
        <taxon>Halobacteria</taxon>
        <taxon>Halobacteriales</taxon>
        <taxon>Haloferacaceae</taxon>
        <taxon>Halobellus</taxon>
    </lineage>
</organism>
<dbReference type="InterPro" id="IPR055944">
    <property type="entry name" value="DUF7522"/>
</dbReference>
<name>A0ABD5MAW4_9EURY</name>
<sequence>MSDVAEAVRDFEGYTPRVVADLQNVDFEIEYMREDVEALYSDVELDEAYQLIMGNLVTSDDFKSLIGEQECRVQTLFFDEILVFIFPSERYQAVFASFDYEEDFPVNQLVQAVTGITSEE</sequence>
<evidence type="ECO:0000313" key="2">
    <source>
        <dbReference type="Proteomes" id="UP001570511"/>
    </source>
</evidence>
<dbReference type="AlphaFoldDB" id="A0ABD5MAW4"/>
<dbReference type="RefSeq" id="WP_372389060.1">
    <property type="nucleotide sequence ID" value="NZ_JBGNYA010000001.1"/>
</dbReference>
<accession>A0ABD5MAW4</accession>
<dbReference type="Pfam" id="PF24366">
    <property type="entry name" value="DUF7522"/>
    <property type="match status" value="1"/>
</dbReference>
<protein>
    <submittedName>
        <fullName evidence="1">Uncharacterized protein</fullName>
    </submittedName>
</protein>
<gene>
    <name evidence="1" type="ORF">OS889_08580</name>
</gene>
<evidence type="ECO:0000313" key="1">
    <source>
        <dbReference type="EMBL" id="MFA1611057.1"/>
    </source>
</evidence>
<dbReference type="Proteomes" id="UP001570511">
    <property type="component" value="Unassembled WGS sequence"/>
</dbReference>
<comment type="caution">
    <text evidence="1">The sequence shown here is derived from an EMBL/GenBank/DDBJ whole genome shotgun (WGS) entry which is preliminary data.</text>
</comment>
<reference evidence="1 2" key="1">
    <citation type="submission" date="2024-08" db="EMBL/GenBank/DDBJ databases">
        <title>Halobellus sp. MBLA0158 whole genome sequence.</title>
        <authorList>
            <person name="Hwang C.Y."/>
            <person name="Cho E.-S."/>
            <person name="Seo M.-J."/>
        </authorList>
    </citation>
    <scope>NUCLEOTIDE SEQUENCE [LARGE SCALE GENOMIC DNA]</scope>
    <source>
        <strain evidence="1 2">MBLA0158</strain>
    </source>
</reference>